<dbReference type="Gene3D" id="3.70.10.10">
    <property type="match status" value="1"/>
</dbReference>
<evidence type="ECO:0000313" key="2">
    <source>
        <dbReference type="Proteomes" id="UP000594791"/>
    </source>
</evidence>
<sequence length="223" mass="24902">MNLTVEERHEIVMKHAKKMCSIARLKSRPILKGALHKADGTIIATDSHRYIMAEQAHSFKEEKVISTVDGEILDGSYPDLTRLIPEGYEHKITLDVKKAIEAHKVIQSVTALQDGGRAKKEAVAFLTIESVKNTSVKSVNISGKSTVSEFEWFVGSPIDTSVQENGQNFKLAYKAEYMLQALQLFKDLGVDEVEIDMLTNTRLFLVHNYGAKIAVGILPVRIY</sequence>
<accession>A0A7T2V5P2</accession>
<evidence type="ECO:0008006" key="3">
    <source>
        <dbReference type="Google" id="ProtNLM"/>
    </source>
</evidence>
<keyword evidence="2" id="KW-1185">Reference proteome</keyword>
<reference evidence="1 2" key="1">
    <citation type="submission" date="2020-12" db="EMBL/GenBank/DDBJ databases">
        <title>FDA dAtabase for Regulatory Grade micrObial Sequences (FDA-ARGOS): Supporting development and validation of Infectious Disease Dx tests.</title>
        <authorList>
            <person name="Nelson B."/>
            <person name="Plummer A."/>
            <person name="Tallon L."/>
            <person name="Sadzewicz L."/>
            <person name="Zhao X."/>
            <person name="Boylan J."/>
            <person name="Ott S."/>
            <person name="Bowen H."/>
            <person name="Vavikolanu K."/>
            <person name="Mehta A."/>
            <person name="Aluvathingal J."/>
            <person name="Nadendla S."/>
            <person name="Myers T."/>
            <person name="Yan Y."/>
            <person name="Sichtig H."/>
        </authorList>
    </citation>
    <scope>NUCLEOTIDE SEQUENCE [LARGE SCALE GENOMIC DNA]</scope>
    <source>
        <strain evidence="1 2">FDAARGOS_920</strain>
    </source>
</reference>
<protein>
    <recommendedName>
        <fullName evidence="3">DNA polymerase III subunit beta</fullName>
    </recommendedName>
</protein>
<dbReference type="EMBL" id="CP065739">
    <property type="protein sequence ID" value="QPR78441.1"/>
    <property type="molecule type" value="Genomic_DNA"/>
</dbReference>
<proteinExistence type="predicted"/>
<organism evidence="1 2">
    <name type="scientific">Bacillus tropicus</name>
    <dbReference type="NCBI Taxonomy" id="2026188"/>
    <lineage>
        <taxon>Bacteria</taxon>
        <taxon>Bacillati</taxon>
        <taxon>Bacillota</taxon>
        <taxon>Bacilli</taxon>
        <taxon>Bacillales</taxon>
        <taxon>Bacillaceae</taxon>
        <taxon>Bacillus</taxon>
        <taxon>Bacillus cereus group</taxon>
    </lineage>
</organism>
<gene>
    <name evidence="1" type="ORF">I6G77_04340</name>
</gene>
<dbReference type="Proteomes" id="UP000594791">
    <property type="component" value="Chromosome"/>
</dbReference>
<dbReference type="RefSeq" id="WP_042515213.1">
    <property type="nucleotide sequence ID" value="NZ_CP065739.1"/>
</dbReference>
<name>A0A7T2V5P2_9BACI</name>
<evidence type="ECO:0000313" key="1">
    <source>
        <dbReference type="EMBL" id="QPR78441.1"/>
    </source>
</evidence>